<name>A0ABU2NLB0_9ACTN</name>
<dbReference type="Gene3D" id="3.40.50.150">
    <property type="entry name" value="Vaccinia Virus protein VP39"/>
    <property type="match status" value="1"/>
</dbReference>
<dbReference type="EC" id="2.1.1.-" evidence="4"/>
<sequence length="252" mass="26911">MSIADIGYGKQFDGWYDRVFRGDAGVAEAVDALTSLHPDPSTGTLELGVGTGRIALPLSHRVGAIHGLDSSPEMLAALDKKSDQGEVTAEHADIRAHRPERTYGLVYCVCSTLSQILDADGRREAVARAAEALAPGGRLVVETHNRPGVHALHEGRAHATVFAPYPEPNTGLQLHGTLLDEGRIWHCSTIWFESDGTHRIGTETAALLTPDDVDAYAEAAGLTPEGRHSGWSGAPYAEPAPLFVTTYTKASR</sequence>
<reference evidence="5" key="1">
    <citation type="submission" date="2023-07" db="EMBL/GenBank/DDBJ databases">
        <title>30 novel species of actinomycetes from the DSMZ collection.</title>
        <authorList>
            <person name="Nouioui I."/>
        </authorList>
    </citation>
    <scope>NUCLEOTIDE SEQUENCE [LARGE SCALE GENOMIC DNA]</scope>
    <source>
        <strain evidence="5">DSM 42041</strain>
    </source>
</reference>
<keyword evidence="1 4" id="KW-0489">Methyltransferase</keyword>
<dbReference type="SUPFAM" id="SSF53335">
    <property type="entry name" value="S-adenosyl-L-methionine-dependent methyltransferases"/>
    <property type="match status" value="1"/>
</dbReference>
<dbReference type="GO" id="GO:0008168">
    <property type="term" value="F:methyltransferase activity"/>
    <property type="evidence" value="ECO:0007669"/>
    <property type="project" value="UniProtKB-KW"/>
</dbReference>
<keyword evidence="2 4" id="KW-0808">Transferase</keyword>
<protein>
    <submittedName>
        <fullName evidence="4">Class I SAM-dependent methyltransferase</fullName>
        <ecNumber evidence="4">2.1.1.-</ecNumber>
    </submittedName>
</protein>
<feature type="domain" description="Methyltransferase" evidence="3">
    <location>
        <begin position="45"/>
        <end position="137"/>
    </location>
</feature>
<proteinExistence type="predicted"/>
<dbReference type="Pfam" id="PF13649">
    <property type="entry name" value="Methyltransf_25"/>
    <property type="match status" value="1"/>
</dbReference>
<gene>
    <name evidence="4" type="ORF">RM572_01990</name>
</gene>
<evidence type="ECO:0000259" key="3">
    <source>
        <dbReference type="Pfam" id="PF13649"/>
    </source>
</evidence>
<dbReference type="PANTHER" id="PTHR43861:SF1">
    <property type="entry name" value="TRANS-ACONITATE 2-METHYLTRANSFERASE"/>
    <property type="match status" value="1"/>
</dbReference>
<accession>A0ABU2NLB0</accession>
<dbReference type="CDD" id="cd02440">
    <property type="entry name" value="AdoMet_MTases"/>
    <property type="match status" value="1"/>
</dbReference>
<evidence type="ECO:0000313" key="4">
    <source>
        <dbReference type="EMBL" id="MDT0377545.1"/>
    </source>
</evidence>
<comment type="caution">
    <text evidence="4">The sequence shown here is derived from an EMBL/GenBank/DDBJ whole genome shotgun (WGS) entry which is preliminary data.</text>
</comment>
<dbReference type="EMBL" id="JAVREQ010000001">
    <property type="protein sequence ID" value="MDT0377545.1"/>
    <property type="molecule type" value="Genomic_DNA"/>
</dbReference>
<dbReference type="Proteomes" id="UP001183414">
    <property type="component" value="Unassembled WGS sequence"/>
</dbReference>
<dbReference type="GO" id="GO:0032259">
    <property type="term" value="P:methylation"/>
    <property type="evidence" value="ECO:0007669"/>
    <property type="project" value="UniProtKB-KW"/>
</dbReference>
<dbReference type="InterPro" id="IPR029063">
    <property type="entry name" value="SAM-dependent_MTases_sf"/>
</dbReference>
<dbReference type="PANTHER" id="PTHR43861">
    <property type="entry name" value="TRANS-ACONITATE 2-METHYLTRANSFERASE-RELATED"/>
    <property type="match status" value="1"/>
</dbReference>
<evidence type="ECO:0000313" key="5">
    <source>
        <dbReference type="Proteomes" id="UP001183414"/>
    </source>
</evidence>
<evidence type="ECO:0000256" key="2">
    <source>
        <dbReference type="ARBA" id="ARBA00022679"/>
    </source>
</evidence>
<dbReference type="InterPro" id="IPR041698">
    <property type="entry name" value="Methyltransf_25"/>
</dbReference>
<evidence type="ECO:0000256" key="1">
    <source>
        <dbReference type="ARBA" id="ARBA00022603"/>
    </source>
</evidence>
<organism evidence="4 5">
    <name type="scientific">Streptomyces hazeniae</name>
    <dbReference type="NCBI Taxonomy" id="3075538"/>
    <lineage>
        <taxon>Bacteria</taxon>
        <taxon>Bacillati</taxon>
        <taxon>Actinomycetota</taxon>
        <taxon>Actinomycetes</taxon>
        <taxon>Kitasatosporales</taxon>
        <taxon>Streptomycetaceae</taxon>
        <taxon>Streptomyces</taxon>
    </lineage>
</organism>
<keyword evidence="5" id="KW-1185">Reference proteome</keyword>
<dbReference type="RefSeq" id="WP_311671506.1">
    <property type="nucleotide sequence ID" value="NZ_JAVREQ010000001.1"/>
</dbReference>